<dbReference type="Pfam" id="PF04967">
    <property type="entry name" value="HTH_10"/>
    <property type="match status" value="1"/>
</dbReference>
<protein>
    <submittedName>
        <fullName evidence="5">Helix-turn-helix domain-containing protein</fullName>
    </submittedName>
</protein>
<organism evidence="5 6">
    <name type="scientific">Halorussus limi</name>
    <dbReference type="NCBI Taxonomy" id="2938695"/>
    <lineage>
        <taxon>Archaea</taxon>
        <taxon>Methanobacteriati</taxon>
        <taxon>Methanobacteriota</taxon>
        <taxon>Stenosarchaea group</taxon>
        <taxon>Halobacteria</taxon>
        <taxon>Halobacteriales</taxon>
        <taxon>Haladaptataceae</taxon>
        <taxon>Halorussus</taxon>
    </lineage>
</organism>
<dbReference type="InterPro" id="IPR056493">
    <property type="entry name" value="HVO_0513_N"/>
</dbReference>
<keyword evidence="1" id="KW-0805">Transcription regulation</keyword>
<dbReference type="GeneID" id="72183689"/>
<proteinExistence type="predicted"/>
<sequence>MKSLDVTIRLPPEMQLSVPERVAPGDDFEREELLSWHTHEDEGVEYFLSLVVGDIESLREALTAVEAVRWFDLAPVDDDAFYAYVAMDLRPEDEAWRSAMDGRRVVVVPPIVFGPDGAVALTVLGDPEELRQVVADFPEQVAVEVERVGDHNHLAGSLAGRLTARQFEAIGAARDLGYYEVPREAELAEVAAALDCTESTASALLRKAERALVDAALVR</sequence>
<keyword evidence="2" id="KW-0804">Transcription</keyword>
<gene>
    <name evidence="5" type="ORF">M0R89_00780</name>
</gene>
<dbReference type="RefSeq" id="WP_248650664.1">
    <property type="nucleotide sequence ID" value="NZ_CP096659.1"/>
</dbReference>
<reference evidence="5 6" key="1">
    <citation type="submission" date="2022-04" db="EMBL/GenBank/DDBJ databases">
        <title>Diverse halophilic archaea isolated from saline environments.</title>
        <authorList>
            <person name="Cui H.-L."/>
        </authorList>
    </citation>
    <scope>NUCLEOTIDE SEQUENCE [LARGE SCALE GENOMIC DNA]</scope>
    <source>
        <strain evidence="5 6">XZYJT49</strain>
    </source>
</reference>
<evidence type="ECO:0000256" key="2">
    <source>
        <dbReference type="ARBA" id="ARBA00023163"/>
    </source>
</evidence>
<accession>A0A8U0HUU7</accession>
<feature type="domain" description="HTH bat-type" evidence="3">
    <location>
        <begin position="162"/>
        <end position="213"/>
    </location>
</feature>
<evidence type="ECO:0000313" key="6">
    <source>
        <dbReference type="Proteomes" id="UP000830729"/>
    </source>
</evidence>
<dbReference type="Proteomes" id="UP000830729">
    <property type="component" value="Chromosome"/>
</dbReference>
<dbReference type="InterPro" id="IPR007050">
    <property type="entry name" value="HTH_bacterioopsin"/>
</dbReference>
<evidence type="ECO:0000313" key="5">
    <source>
        <dbReference type="EMBL" id="UPV74619.1"/>
    </source>
</evidence>
<dbReference type="PANTHER" id="PTHR34236:SF1">
    <property type="entry name" value="DIMETHYL SULFOXIDE REDUCTASE TRANSCRIPTIONAL ACTIVATOR"/>
    <property type="match status" value="1"/>
</dbReference>
<keyword evidence="6" id="KW-1185">Reference proteome</keyword>
<dbReference type="PANTHER" id="PTHR34236">
    <property type="entry name" value="DIMETHYL SULFOXIDE REDUCTASE TRANSCRIPTIONAL ACTIVATOR"/>
    <property type="match status" value="1"/>
</dbReference>
<dbReference type="KEGG" id="halx:M0R89_00780"/>
<evidence type="ECO:0000259" key="4">
    <source>
        <dbReference type="Pfam" id="PF24278"/>
    </source>
</evidence>
<dbReference type="EMBL" id="CP096659">
    <property type="protein sequence ID" value="UPV74619.1"/>
    <property type="molecule type" value="Genomic_DNA"/>
</dbReference>
<feature type="domain" description="HVO-0513-like N-terminal" evidence="4">
    <location>
        <begin position="19"/>
        <end position="151"/>
    </location>
</feature>
<name>A0A8U0HUU7_9EURY</name>
<dbReference type="AlphaFoldDB" id="A0A8U0HUU7"/>
<evidence type="ECO:0000259" key="3">
    <source>
        <dbReference type="Pfam" id="PF04967"/>
    </source>
</evidence>
<evidence type="ECO:0000256" key="1">
    <source>
        <dbReference type="ARBA" id="ARBA00023015"/>
    </source>
</evidence>
<dbReference type="Pfam" id="PF24278">
    <property type="entry name" value="HVO_0513_N"/>
    <property type="match status" value="1"/>
</dbReference>